<dbReference type="AlphaFoldDB" id="A0A7S4BKC8"/>
<feature type="transmembrane region" description="Helical" evidence="3">
    <location>
        <begin position="372"/>
        <end position="390"/>
    </location>
</feature>
<dbReference type="Gene3D" id="3.30.565.10">
    <property type="entry name" value="Histidine kinase-like ATPase, C-terminal domain"/>
    <property type="match status" value="1"/>
</dbReference>
<accession>A0A7S4BKC8</accession>
<sequence length="993" mass="105010">MQDEFAALQKLTEDRARRETLRTKVALSLQHARAVFPHFSLAIALALPGWRPHLIWHIPILLAPFSSLVWLRQRVSRAEGSTDDVLVNAPSISIFIAYLSAVFVSVMLLLKHCGDPRDPIATALVVVTHAVSQLQGHMSGLLLMHCAGISIVIGAAYQVNEQWSELPHGTAMRSLWSGLVLGDLVGFILFGRLVDTDPDASMATVANTALDGVSGDITPPFEVHLSALTLSITPLSLRDEYRAYALTTGRPLLHAVSNGCIGLVACAMAVDDASRAWGPPWIVFFLALCTASSAAVTLAGGESVRAAHSLGKACIGATACLSATVVHQIALSGNGQHAESIPGLAHALALGFFAGVPTIMCTIGVPDTHARLCSCCLLVSLVLGVVALLSRASFALSETLRYQAHCRLISLYLSLCVGVLLGHATDGRRKSAWCVARTEAEAQRREAAAAEAEAAAADARELEQRQIDAANRAADSRLNHVIKGHCLTLAAGIDAFEEALPKYLREPLPKSVSNLLSLATAHLRDVANWSHRREMLLQQERGEYRTVRTPVQVGEVLRSLVLVGETVAIDSALVAPLRVDEGVLRLAVEETLINSRRHGADGSVIVRASFEAPMLRVVVENRNRAGAPRLTAEACRTMMQSATKGGSSATSDGIGLSSVDKAVRCAGGTCHLGVLTRDGADFTLMHVNLPADTIAAAVDASSRESDSSQKASEPASALAIATASADASADASAHSSSPPHVRGPPSAASSTTPSQLRLGAPGQLHFSGMASFNADSFSSQATSPPKLNCSPSRMRLSETRIAVSPAMRRPSKATSTTSFTRAKKPLVCIAVDTQPTSRKLLHLVLHDLLGADDELSVELGGSEQEQSTLSDLAIGRGAVETPTLPQLSEVDVVCCDASLVLNQLRHGPRNMLKVLSGVDLIRGLRERGFSGLACIVTGDSDAKALNNEPEIDMVIMKGTPVPEMAAAIQDGLACREAMKRACTVADADTEIFL</sequence>
<keyword evidence="1" id="KW-0175">Coiled coil</keyword>
<evidence type="ECO:0000256" key="1">
    <source>
        <dbReference type="SAM" id="Coils"/>
    </source>
</evidence>
<gene>
    <name evidence="4" type="ORF">PCAR00345_LOCUS21385</name>
</gene>
<feature type="transmembrane region" description="Helical" evidence="3">
    <location>
        <begin position="282"/>
        <end position="301"/>
    </location>
</feature>
<feature type="transmembrane region" description="Helical" evidence="3">
    <location>
        <begin position="174"/>
        <end position="194"/>
    </location>
</feature>
<feature type="transmembrane region" description="Helical" evidence="3">
    <location>
        <begin position="91"/>
        <end position="110"/>
    </location>
</feature>
<organism evidence="4">
    <name type="scientific">Chrysotila carterae</name>
    <name type="common">Marine alga</name>
    <name type="synonym">Syracosphaera carterae</name>
    <dbReference type="NCBI Taxonomy" id="13221"/>
    <lineage>
        <taxon>Eukaryota</taxon>
        <taxon>Haptista</taxon>
        <taxon>Haptophyta</taxon>
        <taxon>Prymnesiophyceae</taxon>
        <taxon>Isochrysidales</taxon>
        <taxon>Isochrysidaceae</taxon>
        <taxon>Chrysotila</taxon>
    </lineage>
</organism>
<feature type="coiled-coil region" evidence="1">
    <location>
        <begin position="435"/>
        <end position="465"/>
    </location>
</feature>
<evidence type="ECO:0000256" key="3">
    <source>
        <dbReference type="SAM" id="Phobius"/>
    </source>
</evidence>
<feature type="compositionally biased region" description="Low complexity" evidence="2">
    <location>
        <begin position="711"/>
        <end position="723"/>
    </location>
</feature>
<feature type="compositionally biased region" description="Low complexity" evidence="2">
    <location>
        <begin position="728"/>
        <end position="737"/>
    </location>
</feature>
<protein>
    <submittedName>
        <fullName evidence="4">Uncharacterized protein</fullName>
    </submittedName>
</protein>
<feature type="region of interest" description="Disordered" evidence="2">
    <location>
        <begin position="704"/>
        <end position="723"/>
    </location>
</feature>
<reference evidence="4" key="1">
    <citation type="submission" date="2021-01" db="EMBL/GenBank/DDBJ databases">
        <authorList>
            <person name="Corre E."/>
            <person name="Pelletier E."/>
            <person name="Niang G."/>
            <person name="Scheremetjew M."/>
            <person name="Finn R."/>
            <person name="Kale V."/>
            <person name="Holt S."/>
            <person name="Cochrane G."/>
            <person name="Meng A."/>
            <person name="Brown T."/>
            <person name="Cohen L."/>
        </authorList>
    </citation>
    <scope>NUCLEOTIDE SEQUENCE</scope>
    <source>
        <strain evidence="4">CCMP645</strain>
    </source>
</reference>
<keyword evidence="3" id="KW-0472">Membrane</keyword>
<proteinExistence type="predicted"/>
<evidence type="ECO:0000313" key="4">
    <source>
        <dbReference type="EMBL" id="CAE0768773.1"/>
    </source>
</evidence>
<name>A0A7S4BKC8_CHRCT</name>
<dbReference type="SUPFAM" id="SSF55874">
    <property type="entry name" value="ATPase domain of HSP90 chaperone/DNA topoisomerase II/histidine kinase"/>
    <property type="match status" value="1"/>
</dbReference>
<keyword evidence="3" id="KW-0812">Transmembrane</keyword>
<feature type="transmembrane region" description="Helical" evidence="3">
    <location>
        <begin position="343"/>
        <end position="365"/>
    </location>
</feature>
<keyword evidence="3" id="KW-1133">Transmembrane helix</keyword>
<feature type="transmembrane region" description="Helical" evidence="3">
    <location>
        <begin position="313"/>
        <end position="331"/>
    </location>
</feature>
<evidence type="ECO:0000256" key="2">
    <source>
        <dbReference type="SAM" id="MobiDB-lite"/>
    </source>
</evidence>
<feature type="region of interest" description="Disordered" evidence="2">
    <location>
        <begin position="728"/>
        <end position="762"/>
    </location>
</feature>
<feature type="transmembrane region" description="Helical" evidence="3">
    <location>
        <begin position="54"/>
        <end position="71"/>
    </location>
</feature>
<feature type="transmembrane region" description="Helical" evidence="3">
    <location>
        <begin position="141"/>
        <end position="159"/>
    </location>
</feature>
<dbReference type="InterPro" id="IPR036890">
    <property type="entry name" value="HATPase_C_sf"/>
</dbReference>
<dbReference type="EMBL" id="HBIZ01033563">
    <property type="protein sequence ID" value="CAE0768773.1"/>
    <property type="molecule type" value="Transcribed_RNA"/>
</dbReference>
<feature type="compositionally biased region" description="Low complexity" evidence="2">
    <location>
        <begin position="744"/>
        <end position="754"/>
    </location>
</feature>